<reference evidence="10 11" key="1">
    <citation type="submission" date="2025-04" db="UniProtKB">
        <authorList>
            <consortium name="RefSeq"/>
        </authorList>
    </citation>
    <scope>IDENTIFICATION</scope>
</reference>
<dbReference type="PANTHER" id="PTHR11923:SF93">
    <property type="entry name" value="GH07959P-RELATED"/>
    <property type="match status" value="1"/>
</dbReference>
<dbReference type="RefSeq" id="XP_015598590.1">
    <property type="nucleotide sequence ID" value="XM_015743104.2"/>
</dbReference>
<keyword evidence="5 8" id="KW-1133">Transmembrane helix</keyword>
<accession>A0AAJ7RK38</accession>
<evidence type="ECO:0000256" key="8">
    <source>
        <dbReference type="SAM" id="Phobius"/>
    </source>
</evidence>
<sequence length="552" mass="63363">MRPRTSKPVTLGILGLLFVLLGTFLGYYWPILFRRILTQELVLSPTSKSYNAWKNSSAIPITMEFYFFNWTNPNELKIPGKKPILVEVGPYSFVEKREKVNITFNPENSTVSYLQRRFWYFDEKNSKGSLKDNITQLNVVTVSAVHKVRYSSYIMRSSLSYLLSQSPEIHVVRTVDELLFTGYKDVLIDLGKLAGMTDETPPFDRFGWFYTRNGSTDFDGYQNMATGEDDVRNIGLFKFWNHKDTTKYYKSPCNAVEGSAGEFWPPFRTEEDITIFSADLCRPVTYEYERTVYHQGIEGYKYSVGKKTLSNDTKRRYPHEQAKYFEPTTTTEDFFTAEHSGEVIESVEDPDVVNIGQCYCNGECSPMGLINITACRYGAPGFVSLPHFHKADPILRDQVVGVNPDDEKHNFYIVLEPTTGIPIDVAARFQINILLQPSNFVSTFNDVPKIYFPIFWFNLKSGTTDDLAYSLRQMLMLRSIGLYISVAIIILGLLLLLSIPTLYMVKRKREISRIKGKRALASDKKMENIYLDKSNVNDDAHTRADCQLYPKL</sequence>
<evidence type="ECO:0000313" key="10">
    <source>
        <dbReference type="RefSeq" id="XP_015598590.1"/>
    </source>
</evidence>
<keyword evidence="9" id="KW-1185">Reference proteome</keyword>
<evidence type="ECO:0000256" key="3">
    <source>
        <dbReference type="ARBA" id="ARBA00022475"/>
    </source>
</evidence>
<gene>
    <name evidence="10 11" type="primary">LOC107269355</name>
</gene>
<dbReference type="PANTHER" id="PTHR11923">
    <property type="entry name" value="SCAVENGER RECEPTOR CLASS B TYPE-1 SR-B1"/>
    <property type="match status" value="1"/>
</dbReference>
<keyword evidence="3" id="KW-1003">Cell membrane</keyword>
<evidence type="ECO:0000256" key="4">
    <source>
        <dbReference type="ARBA" id="ARBA00022692"/>
    </source>
</evidence>
<feature type="transmembrane region" description="Helical" evidence="8">
    <location>
        <begin position="480"/>
        <end position="505"/>
    </location>
</feature>
<keyword evidence="6 8" id="KW-0472">Membrane</keyword>
<evidence type="ECO:0000256" key="2">
    <source>
        <dbReference type="ARBA" id="ARBA00010532"/>
    </source>
</evidence>
<dbReference type="GO" id="GO:0005044">
    <property type="term" value="F:scavenger receptor activity"/>
    <property type="evidence" value="ECO:0007669"/>
    <property type="project" value="TreeGrafter"/>
</dbReference>
<comment type="subcellular location">
    <subcellularLocation>
        <location evidence="1">Cell membrane</location>
    </subcellularLocation>
</comment>
<dbReference type="RefSeq" id="XP_024942401.1">
    <property type="nucleotide sequence ID" value="XM_025086633.1"/>
</dbReference>
<evidence type="ECO:0000256" key="7">
    <source>
        <dbReference type="ARBA" id="ARBA00023180"/>
    </source>
</evidence>
<evidence type="ECO:0000313" key="9">
    <source>
        <dbReference type="Proteomes" id="UP000694920"/>
    </source>
</evidence>
<evidence type="ECO:0000256" key="1">
    <source>
        <dbReference type="ARBA" id="ARBA00004236"/>
    </source>
</evidence>
<dbReference type="GO" id="GO:0005886">
    <property type="term" value="C:plasma membrane"/>
    <property type="evidence" value="ECO:0007669"/>
    <property type="project" value="UniProtKB-SubCell"/>
</dbReference>
<keyword evidence="7" id="KW-0325">Glycoprotein</keyword>
<protein>
    <submittedName>
        <fullName evidence="10 11">Protein croquemort isoform X1</fullName>
    </submittedName>
</protein>
<dbReference type="GeneID" id="107269355"/>
<dbReference type="Proteomes" id="UP000694920">
    <property type="component" value="Unplaced"/>
</dbReference>
<proteinExistence type="inferred from homology"/>
<dbReference type="KEGG" id="ccin:107269355"/>
<evidence type="ECO:0000313" key="11">
    <source>
        <dbReference type="RefSeq" id="XP_024942401.1"/>
    </source>
</evidence>
<keyword evidence="4 8" id="KW-0812">Transmembrane</keyword>
<evidence type="ECO:0000256" key="6">
    <source>
        <dbReference type="ARBA" id="ARBA00023136"/>
    </source>
</evidence>
<comment type="similarity">
    <text evidence="2">Belongs to the CD36 family.</text>
</comment>
<dbReference type="GO" id="GO:0005737">
    <property type="term" value="C:cytoplasm"/>
    <property type="evidence" value="ECO:0007669"/>
    <property type="project" value="TreeGrafter"/>
</dbReference>
<dbReference type="InterPro" id="IPR002159">
    <property type="entry name" value="CD36_fam"/>
</dbReference>
<evidence type="ECO:0000256" key="5">
    <source>
        <dbReference type="ARBA" id="ARBA00022989"/>
    </source>
</evidence>
<name>A0AAJ7RK38_CEPCN</name>
<dbReference type="AlphaFoldDB" id="A0AAJ7RK38"/>
<organism evidence="9 11">
    <name type="scientific">Cephus cinctus</name>
    <name type="common">Wheat stem sawfly</name>
    <dbReference type="NCBI Taxonomy" id="211228"/>
    <lineage>
        <taxon>Eukaryota</taxon>
        <taxon>Metazoa</taxon>
        <taxon>Ecdysozoa</taxon>
        <taxon>Arthropoda</taxon>
        <taxon>Hexapoda</taxon>
        <taxon>Insecta</taxon>
        <taxon>Pterygota</taxon>
        <taxon>Neoptera</taxon>
        <taxon>Endopterygota</taxon>
        <taxon>Hymenoptera</taxon>
        <taxon>Cephoidea</taxon>
        <taxon>Cephidae</taxon>
        <taxon>Cephus</taxon>
    </lineage>
</organism>
<dbReference type="Pfam" id="PF01130">
    <property type="entry name" value="CD36"/>
    <property type="match status" value="1"/>
</dbReference>
<dbReference type="PRINTS" id="PR01609">
    <property type="entry name" value="CD36FAMILY"/>
</dbReference>